<gene>
    <name evidence="1" type="ORF">WAE58_22970</name>
</gene>
<proteinExistence type="predicted"/>
<reference evidence="1 2" key="1">
    <citation type="submission" date="2024-03" db="EMBL/GenBank/DDBJ databases">
        <title>Sequence of Lycoming College Course Isolates.</title>
        <authorList>
            <person name="Plotts O."/>
            <person name="Newman J."/>
        </authorList>
    </citation>
    <scope>NUCLEOTIDE SEQUENCE [LARGE SCALE GENOMIC DNA]</scope>
    <source>
        <strain evidence="1 2">CJB-3</strain>
    </source>
</reference>
<name>A0ABU8NVQ8_9SPHI</name>
<comment type="caution">
    <text evidence="1">The sequence shown here is derived from an EMBL/GenBank/DDBJ whole genome shotgun (WGS) entry which is preliminary data.</text>
</comment>
<dbReference type="Proteomes" id="UP001378956">
    <property type="component" value="Unassembled WGS sequence"/>
</dbReference>
<accession>A0ABU8NVQ8</accession>
<dbReference type="PROSITE" id="PS51257">
    <property type="entry name" value="PROKAR_LIPOPROTEIN"/>
    <property type="match status" value="1"/>
</dbReference>
<organism evidence="1 2">
    <name type="scientific">Pedobacter panaciterrae</name>
    <dbReference type="NCBI Taxonomy" id="363849"/>
    <lineage>
        <taxon>Bacteria</taxon>
        <taxon>Pseudomonadati</taxon>
        <taxon>Bacteroidota</taxon>
        <taxon>Sphingobacteriia</taxon>
        <taxon>Sphingobacteriales</taxon>
        <taxon>Sphingobacteriaceae</taxon>
        <taxon>Pedobacter</taxon>
    </lineage>
</organism>
<dbReference type="RefSeq" id="WP_288882715.1">
    <property type="nucleotide sequence ID" value="NZ_CBFGNQ010000009.1"/>
</dbReference>
<protein>
    <submittedName>
        <fullName evidence="1">Uncharacterized protein</fullName>
    </submittedName>
</protein>
<sequence length="269" mass="30333">MKSLSLFSLLAITVVSCNQGPKHPQADLVNARIGTPMTEASILLYADSIDATLNTYEKNISLVYQLGQATMRVEKYSWNGKPVLFSQYENDEGISNEIKKYYFKNDSLILLREGAKITKQGTDVFEDHRTYLRNNIPFKEEFRSSATLTSLKAEPFQIRKKTASDQTKEYNEDIKLLNDAVNGADKFDLVFDNVISAPDERYILLKSKIAGGYTASILIKDTDSYVDSLLKDPSIYKDKKLNIKWEVRDKEAVYVPVAGSVTSANGLKR</sequence>
<keyword evidence="2" id="KW-1185">Reference proteome</keyword>
<evidence type="ECO:0000313" key="2">
    <source>
        <dbReference type="Proteomes" id="UP001378956"/>
    </source>
</evidence>
<evidence type="ECO:0000313" key="1">
    <source>
        <dbReference type="EMBL" id="MEJ2905328.1"/>
    </source>
</evidence>
<dbReference type="EMBL" id="JBBEUB010000011">
    <property type="protein sequence ID" value="MEJ2905328.1"/>
    <property type="molecule type" value="Genomic_DNA"/>
</dbReference>